<keyword evidence="11 12" id="KW-0030">Aminoacyl-tRNA synthetase</keyword>
<keyword evidence="8 12" id="KW-0862">Zinc</keyword>
<sequence length="462" mass="51390">MALQLFNTRARRKEAFSPVDPDCVTMYVCGPTVYNLAHIGNARPVVVFDTLFRLLQTRYDKVMYARNITDIDDKIMRAAHEQGVAIDVIAGEFTQKYREDTAQLNALPPTLEPHATDNIGPMIALTETLIAKDHAYESEGHVLFDVTSMDDYGKLSGRSLDDMLAGARVEVAKYKRHPGDFVLWKPSTDDEPGWDSPWGRVRPGWHLECSAMIREHLGPTIDIHGGGRDLIFPHHENELAQSCCAFGDEFVRVWMHNAFLDMDGEKMSKSLGNVATIRELLTRYRGEVLRFALLSAHYRSPLNFSEALLEQAEQTLTSFYNTLRSVQDVELDYEVVLEGEGFYAALCDDLNTPLAISELHGIARDINKAADANKPVLKARLLAAGNLLGILQQDPLSWLQGDGSSNDEGLSAGAIEALIAERVEAKLARDYARADEIRDELTAGGIVLEDSASGTLWRRINS</sequence>
<proteinExistence type="inferred from homology"/>
<dbReference type="InterPro" id="IPR014729">
    <property type="entry name" value="Rossmann-like_a/b/a_fold"/>
</dbReference>
<dbReference type="GO" id="GO:0004817">
    <property type="term" value="F:cysteine-tRNA ligase activity"/>
    <property type="evidence" value="ECO:0007669"/>
    <property type="project" value="UniProtKB-EC"/>
</dbReference>
<dbReference type="Pfam" id="PF23493">
    <property type="entry name" value="CysS_C"/>
    <property type="match status" value="1"/>
</dbReference>
<dbReference type="InterPro" id="IPR056411">
    <property type="entry name" value="CysS_C"/>
</dbReference>
<keyword evidence="15" id="KW-1185">Reference proteome</keyword>
<feature type="binding site" evidence="12">
    <location>
        <position position="29"/>
    </location>
    <ligand>
        <name>Zn(2+)</name>
        <dbReference type="ChEBI" id="CHEBI:29105"/>
    </ligand>
</feature>
<evidence type="ECO:0000256" key="2">
    <source>
        <dbReference type="ARBA" id="ARBA00005594"/>
    </source>
</evidence>
<comment type="subunit">
    <text evidence="3 12">Monomer.</text>
</comment>
<evidence type="ECO:0000256" key="12">
    <source>
        <dbReference type="HAMAP-Rule" id="MF_00041"/>
    </source>
</evidence>
<evidence type="ECO:0000256" key="5">
    <source>
        <dbReference type="ARBA" id="ARBA00022598"/>
    </source>
</evidence>
<keyword evidence="6 12" id="KW-0479">Metal-binding</keyword>
<evidence type="ECO:0000313" key="15">
    <source>
        <dbReference type="Proteomes" id="UP001626537"/>
    </source>
</evidence>
<dbReference type="InterPro" id="IPR009080">
    <property type="entry name" value="tRNAsynth_Ia_anticodon-bd"/>
</dbReference>
<feature type="binding site" evidence="12">
    <location>
        <position position="234"/>
    </location>
    <ligand>
        <name>Zn(2+)</name>
        <dbReference type="ChEBI" id="CHEBI:29105"/>
    </ligand>
</feature>
<dbReference type="CDD" id="cd00672">
    <property type="entry name" value="CysRS_core"/>
    <property type="match status" value="1"/>
</dbReference>
<evidence type="ECO:0000256" key="4">
    <source>
        <dbReference type="ARBA" id="ARBA00022490"/>
    </source>
</evidence>
<dbReference type="EMBL" id="CP136864">
    <property type="protein sequence ID" value="WOJ94262.1"/>
    <property type="molecule type" value="Genomic_DNA"/>
</dbReference>
<dbReference type="HAMAP" id="MF_00041">
    <property type="entry name" value="Cys_tRNA_synth"/>
    <property type="match status" value="1"/>
</dbReference>
<protein>
    <recommendedName>
        <fullName evidence="12">Cysteine--tRNA ligase</fullName>
        <ecNumber evidence="12">6.1.1.16</ecNumber>
    </recommendedName>
    <alternativeName>
        <fullName evidence="12">Cysteinyl-tRNA synthetase</fullName>
        <shortName evidence="12">CysRS</shortName>
    </alternativeName>
</protein>
<dbReference type="Gene3D" id="1.20.120.1910">
    <property type="entry name" value="Cysteine-tRNA ligase, C-terminal anti-codon recognition domain"/>
    <property type="match status" value="1"/>
</dbReference>
<evidence type="ECO:0000256" key="1">
    <source>
        <dbReference type="ARBA" id="ARBA00004496"/>
    </source>
</evidence>
<dbReference type="PANTHER" id="PTHR10890">
    <property type="entry name" value="CYSTEINYL-TRNA SYNTHETASE"/>
    <property type="match status" value="1"/>
</dbReference>
<keyword evidence="4 12" id="KW-0963">Cytoplasm</keyword>
<feature type="binding site" evidence="12">
    <location>
        <position position="209"/>
    </location>
    <ligand>
        <name>Zn(2+)</name>
        <dbReference type="ChEBI" id="CHEBI:29105"/>
    </ligand>
</feature>
<dbReference type="Pfam" id="PF01406">
    <property type="entry name" value="tRNA-synt_1e"/>
    <property type="match status" value="1"/>
</dbReference>
<dbReference type="Pfam" id="PF09190">
    <property type="entry name" value="DALR_2"/>
    <property type="match status" value="1"/>
</dbReference>
<dbReference type="InterPro" id="IPR032678">
    <property type="entry name" value="tRNA-synt_1_cat_dom"/>
</dbReference>
<feature type="binding site" evidence="12">
    <location>
        <position position="238"/>
    </location>
    <ligand>
        <name>Zn(2+)</name>
        <dbReference type="ChEBI" id="CHEBI:29105"/>
    </ligand>
</feature>
<organism evidence="14 15">
    <name type="scientific">Congregibacter variabilis</name>
    <dbReference type="NCBI Taxonomy" id="3081200"/>
    <lineage>
        <taxon>Bacteria</taxon>
        <taxon>Pseudomonadati</taxon>
        <taxon>Pseudomonadota</taxon>
        <taxon>Gammaproteobacteria</taxon>
        <taxon>Cellvibrionales</taxon>
        <taxon>Halieaceae</taxon>
        <taxon>Congregibacter</taxon>
    </lineage>
</organism>
<evidence type="ECO:0000256" key="8">
    <source>
        <dbReference type="ARBA" id="ARBA00022833"/>
    </source>
</evidence>
<evidence type="ECO:0000256" key="6">
    <source>
        <dbReference type="ARBA" id="ARBA00022723"/>
    </source>
</evidence>
<accession>A0ABZ0I5E4</accession>
<feature type="short sequence motif" description="'HIGH' region" evidence="12">
    <location>
        <begin position="31"/>
        <end position="41"/>
    </location>
</feature>
<evidence type="ECO:0000256" key="11">
    <source>
        <dbReference type="ARBA" id="ARBA00023146"/>
    </source>
</evidence>
<dbReference type="RefSeq" id="WP_407348896.1">
    <property type="nucleotide sequence ID" value="NZ_CP136864.1"/>
</dbReference>
<evidence type="ECO:0000256" key="3">
    <source>
        <dbReference type="ARBA" id="ARBA00011245"/>
    </source>
</evidence>
<comment type="catalytic activity">
    <reaction evidence="12">
        <text>tRNA(Cys) + L-cysteine + ATP = L-cysteinyl-tRNA(Cys) + AMP + diphosphate</text>
        <dbReference type="Rhea" id="RHEA:17773"/>
        <dbReference type="Rhea" id="RHEA-COMP:9661"/>
        <dbReference type="Rhea" id="RHEA-COMP:9679"/>
        <dbReference type="ChEBI" id="CHEBI:30616"/>
        <dbReference type="ChEBI" id="CHEBI:33019"/>
        <dbReference type="ChEBI" id="CHEBI:35235"/>
        <dbReference type="ChEBI" id="CHEBI:78442"/>
        <dbReference type="ChEBI" id="CHEBI:78517"/>
        <dbReference type="ChEBI" id="CHEBI:456215"/>
        <dbReference type="EC" id="6.1.1.16"/>
    </reaction>
</comment>
<evidence type="ECO:0000256" key="9">
    <source>
        <dbReference type="ARBA" id="ARBA00022840"/>
    </source>
</evidence>
<name>A0ABZ0I5E4_9GAMM</name>
<dbReference type="PANTHER" id="PTHR10890:SF3">
    <property type="entry name" value="CYSTEINE--TRNA LIGASE, CYTOPLASMIC"/>
    <property type="match status" value="1"/>
</dbReference>
<dbReference type="Proteomes" id="UP001626537">
    <property type="component" value="Chromosome"/>
</dbReference>
<dbReference type="InterPro" id="IPR024909">
    <property type="entry name" value="Cys-tRNA/MSH_ligase"/>
</dbReference>
<comment type="similarity">
    <text evidence="2 12">Belongs to the class-I aminoacyl-tRNA synthetase family.</text>
</comment>
<dbReference type="PRINTS" id="PR00983">
    <property type="entry name" value="TRNASYNTHCYS"/>
</dbReference>
<comment type="subcellular location">
    <subcellularLocation>
        <location evidence="1 12">Cytoplasm</location>
    </subcellularLocation>
</comment>
<keyword evidence="7 12" id="KW-0547">Nucleotide-binding</keyword>
<keyword evidence="9 12" id="KW-0067">ATP-binding</keyword>
<reference evidence="14 15" key="1">
    <citation type="submission" date="2023-10" db="EMBL/GenBank/DDBJ databases">
        <title>Two novel species belonging to the OM43/NOR5 clade.</title>
        <authorList>
            <person name="Park M."/>
        </authorList>
    </citation>
    <scope>NUCLEOTIDE SEQUENCE [LARGE SCALE GENOMIC DNA]</scope>
    <source>
        <strain evidence="14 15">IMCC43200</strain>
    </source>
</reference>
<comment type="cofactor">
    <cofactor evidence="12">
        <name>Zn(2+)</name>
        <dbReference type="ChEBI" id="CHEBI:29105"/>
    </cofactor>
    <text evidence="12">Binds 1 zinc ion per subunit.</text>
</comment>
<evidence type="ECO:0000256" key="7">
    <source>
        <dbReference type="ARBA" id="ARBA00022741"/>
    </source>
</evidence>
<dbReference type="SMART" id="SM00840">
    <property type="entry name" value="DALR_2"/>
    <property type="match status" value="1"/>
</dbReference>
<dbReference type="SUPFAM" id="SSF52374">
    <property type="entry name" value="Nucleotidylyl transferase"/>
    <property type="match status" value="1"/>
</dbReference>
<feature type="short sequence motif" description="'KMSKS' region" evidence="12">
    <location>
        <begin position="266"/>
        <end position="270"/>
    </location>
</feature>
<dbReference type="EC" id="6.1.1.16" evidence="12"/>
<gene>
    <name evidence="12 14" type="primary">cysS</name>
    <name evidence="14" type="ORF">R0135_03640</name>
</gene>
<feature type="binding site" evidence="12">
    <location>
        <position position="269"/>
    </location>
    <ligand>
        <name>ATP</name>
        <dbReference type="ChEBI" id="CHEBI:30616"/>
    </ligand>
</feature>
<evidence type="ECO:0000259" key="13">
    <source>
        <dbReference type="SMART" id="SM00840"/>
    </source>
</evidence>
<dbReference type="InterPro" id="IPR015273">
    <property type="entry name" value="Cys-tRNA-synt_Ia_DALR"/>
</dbReference>
<dbReference type="NCBIfam" id="TIGR00435">
    <property type="entry name" value="cysS"/>
    <property type="match status" value="1"/>
</dbReference>
<evidence type="ECO:0000256" key="10">
    <source>
        <dbReference type="ARBA" id="ARBA00022917"/>
    </source>
</evidence>
<keyword evidence="5 12" id="KW-0436">Ligase</keyword>
<dbReference type="InterPro" id="IPR015803">
    <property type="entry name" value="Cys-tRNA-ligase"/>
</dbReference>
<keyword evidence="10 12" id="KW-0648">Protein biosynthesis</keyword>
<dbReference type="Gene3D" id="3.40.50.620">
    <property type="entry name" value="HUPs"/>
    <property type="match status" value="1"/>
</dbReference>
<feature type="domain" description="Cysteinyl-tRNA synthetase class Ia DALR" evidence="13">
    <location>
        <begin position="341"/>
        <end position="399"/>
    </location>
</feature>
<dbReference type="SUPFAM" id="SSF47323">
    <property type="entry name" value="Anticodon-binding domain of a subclass of class I aminoacyl-tRNA synthetases"/>
    <property type="match status" value="1"/>
</dbReference>
<dbReference type="CDD" id="cd07963">
    <property type="entry name" value="Anticodon_Ia_Cys"/>
    <property type="match status" value="1"/>
</dbReference>
<evidence type="ECO:0000313" key="14">
    <source>
        <dbReference type="EMBL" id="WOJ94262.1"/>
    </source>
</evidence>